<feature type="domain" description="Periplasmic binding protein" evidence="4">
    <location>
        <begin position="48"/>
        <end position="315"/>
    </location>
</feature>
<comment type="subcellular location">
    <subcellularLocation>
        <location evidence="1">Cell envelope</location>
    </subcellularLocation>
</comment>
<organism evidence="6">
    <name type="scientific">Ignisphaera aggregans</name>
    <dbReference type="NCBI Taxonomy" id="334771"/>
    <lineage>
        <taxon>Archaea</taxon>
        <taxon>Thermoproteota</taxon>
        <taxon>Thermoprotei</taxon>
        <taxon>Desulfurococcales</taxon>
        <taxon>Desulfurococcaceae</taxon>
        <taxon>Ignisphaera</taxon>
    </lineage>
</organism>
<dbReference type="GO" id="GO:0030246">
    <property type="term" value="F:carbohydrate binding"/>
    <property type="evidence" value="ECO:0007669"/>
    <property type="project" value="TreeGrafter"/>
</dbReference>
<dbReference type="Gene3D" id="3.40.50.2300">
    <property type="match status" value="2"/>
</dbReference>
<evidence type="ECO:0000256" key="3">
    <source>
        <dbReference type="SAM" id="Phobius"/>
    </source>
</evidence>
<dbReference type="AlphaFoldDB" id="A0A7C4JIX0"/>
<evidence type="ECO:0000256" key="1">
    <source>
        <dbReference type="ARBA" id="ARBA00004196"/>
    </source>
</evidence>
<dbReference type="PANTHER" id="PTHR30036">
    <property type="entry name" value="D-XYLOSE-BINDING PERIPLASMIC PROTEIN"/>
    <property type="match status" value="1"/>
</dbReference>
<dbReference type="CDD" id="cd06314">
    <property type="entry name" value="PBP1_tmGBP"/>
    <property type="match status" value="1"/>
</dbReference>
<dbReference type="InterPro" id="IPR025997">
    <property type="entry name" value="SBP_2_dom"/>
</dbReference>
<accession>A0A7C4JIX0</accession>
<dbReference type="SUPFAM" id="SSF53822">
    <property type="entry name" value="Periplasmic binding protein-like I"/>
    <property type="match status" value="1"/>
</dbReference>
<name>A0A7C4JIX0_9CREN</name>
<feature type="transmembrane region" description="Helical" evidence="3">
    <location>
        <begin position="12"/>
        <end position="34"/>
    </location>
</feature>
<dbReference type="PANTHER" id="PTHR30036:SF7">
    <property type="entry name" value="ABC TRANSPORTER PERIPLASMIC-BINDING PROTEIN YPHF"/>
    <property type="match status" value="1"/>
</dbReference>
<evidence type="ECO:0000256" key="2">
    <source>
        <dbReference type="ARBA" id="ARBA00007639"/>
    </source>
</evidence>
<sequence length="384" mass="41611">MSMLSRGLSKTLTIAIVAVVIIAVVGGYLAWWFFVAQQGQQKKELVFIVIGKSVHPYWDVVRAGVEKAGQELGVKAIFWVPSKEDPQAQIQTMDSYIAQKVAGIAIAPSDPGAATPYIEKAIKAGIPVITIDTDAPQSVRYSYLGTGNWKAGYLAGLAAWYFAKQKGYVCKGCTLKVAILTGSLTAMNSLERIDGFKTAIQECVQKDPDIKGDINIVWLGPYNDQEDPVQAFNLALSVLQAHPDLHIAFGVYAYDGPAWAKALKQANIPPGKVVLIEFDVTSDNVPPITEGYALATIGQRQYFMGYYGVKLLYNMTVKGVEAALEAFVPEYPSNKIYDTGVDIVGKGSIEFTAPTGEKVKIMSLEEYKALAQSLGIDPKLLGLS</sequence>
<reference evidence="6" key="1">
    <citation type="journal article" date="2020" name="mSystems">
        <title>Genome- and Community-Level Interaction Insights into Carbon Utilization and Element Cycling Functions of Hydrothermarchaeota in Hydrothermal Sediment.</title>
        <authorList>
            <person name="Zhou Z."/>
            <person name="Liu Y."/>
            <person name="Xu W."/>
            <person name="Pan J."/>
            <person name="Luo Z.H."/>
            <person name="Li M."/>
        </authorList>
    </citation>
    <scope>NUCLEOTIDE SEQUENCE [LARGE SCALE GENOMIC DNA]</scope>
    <source>
        <strain evidence="6">SpSt-637</strain>
        <strain evidence="5">SpSt-667</strain>
    </source>
</reference>
<comment type="caution">
    <text evidence="6">The sequence shown here is derived from an EMBL/GenBank/DDBJ whole genome shotgun (WGS) entry which is preliminary data.</text>
</comment>
<comment type="similarity">
    <text evidence="2">Belongs to the bacterial solute-binding protein 2 family.</text>
</comment>
<protein>
    <submittedName>
        <fullName evidence="6">Sugar ABC transporter substrate-binding protein</fullName>
    </submittedName>
</protein>
<keyword evidence="3" id="KW-0472">Membrane</keyword>
<evidence type="ECO:0000313" key="5">
    <source>
        <dbReference type="EMBL" id="HGQ35843.1"/>
    </source>
</evidence>
<dbReference type="EMBL" id="DTCK01000023">
    <property type="protein sequence ID" value="HGQ35843.1"/>
    <property type="molecule type" value="Genomic_DNA"/>
</dbReference>
<proteinExistence type="inferred from homology"/>
<keyword evidence="3" id="KW-1133">Transmembrane helix</keyword>
<gene>
    <name evidence="6" type="ORF">ENU08_02085</name>
    <name evidence="5" type="ORF">ENU41_04090</name>
</gene>
<evidence type="ECO:0000259" key="4">
    <source>
        <dbReference type="Pfam" id="PF13407"/>
    </source>
</evidence>
<dbReference type="Pfam" id="PF13407">
    <property type="entry name" value="Peripla_BP_4"/>
    <property type="match status" value="1"/>
</dbReference>
<dbReference type="InterPro" id="IPR050555">
    <property type="entry name" value="Bact_Solute-Bind_Prot2"/>
</dbReference>
<dbReference type="InterPro" id="IPR028082">
    <property type="entry name" value="Peripla_BP_I"/>
</dbReference>
<keyword evidence="3" id="KW-0812">Transmembrane</keyword>
<dbReference type="EMBL" id="DTBD01000014">
    <property type="protein sequence ID" value="HGQ64018.1"/>
    <property type="molecule type" value="Genomic_DNA"/>
</dbReference>
<evidence type="ECO:0000313" key="6">
    <source>
        <dbReference type="EMBL" id="HGQ64018.1"/>
    </source>
</evidence>